<comment type="subcellular location">
    <subcellularLocation>
        <location evidence="1">Membrane</location>
        <topology evidence="1">Multi-pass membrane protein</topology>
    </subcellularLocation>
</comment>
<evidence type="ECO:0000256" key="1">
    <source>
        <dbReference type="ARBA" id="ARBA00004141"/>
    </source>
</evidence>
<dbReference type="SUPFAM" id="SSF161070">
    <property type="entry name" value="SNF-like"/>
    <property type="match status" value="1"/>
</dbReference>
<proteinExistence type="predicted"/>
<dbReference type="Pfam" id="PF00209">
    <property type="entry name" value="SNF"/>
    <property type="match status" value="2"/>
</dbReference>
<feature type="transmembrane region" description="Helical" evidence="6">
    <location>
        <begin position="43"/>
        <end position="62"/>
    </location>
</feature>
<accession>A0A9E2L6T2</accession>
<dbReference type="AlphaFoldDB" id="A0A9E2L6T2"/>
<evidence type="ECO:0000256" key="2">
    <source>
        <dbReference type="ARBA" id="ARBA00022448"/>
    </source>
</evidence>
<feature type="transmembrane region" description="Helical" evidence="6">
    <location>
        <begin position="260"/>
        <end position="284"/>
    </location>
</feature>
<dbReference type="InterPro" id="IPR037272">
    <property type="entry name" value="SNS_sf"/>
</dbReference>
<feature type="transmembrane region" description="Helical" evidence="6">
    <location>
        <begin position="398"/>
        <end position="415"/>
    </location>
</feature>
<reference evidence="7" key="1">
    <citation type="journal article" date="2021" name="PeerJ">
        <title>Extensive microbial diversity within the chicken gut microbiome revealed by metagenomics and culture.</title>
        <authorList>
            <person name="Gilroy R."/>
            <person name="Ravi A."/>
            <person name="Getino M."/>
            <person name="Pursley I."/>
            <person name="Horton D.L."/>
            <person name="Alikhan N.F."/>
            <person name="Baker D."/>
            <person name="Gharbi K."/>
            <person name="Hall N."/>
            <person name="Watson M."/>
            <person name="Adriaenssens E.M."/>
            <person name="Foster-Nyarko E."/>
            <person name="Jarju S."/>
            <person name="Secka A."/>
            <person name="Antonio M."/>
            <person name="Oren A."/>
            <person name="Chaudhuri R.R."/>
            <person name="La Ragione R."/>
            <person name="Hildebrand F."/>
            <person name="Pallen M.J."/>
        </authorList>
    </citation>
    <scope>NUCLEOTIDE SEQUENCE</scope>
    <source>
        <strain evidence="7">G3-2149</strain>
    </source>
</reference>
<dbReference type="InterPro" id="IPR047218">
    <property type="entry name" value="YocR/YhdH-like"/>
</dbReference>
<dbReference type="GO" id="GO:0016020">
    <property type="term" value="C:membrane"/>
    <property type="evidence" value="ECO:0007669"/>
    <property type="project" value="UniProtKB-SubCell"/>
</dbReference>
<dbReference type="EMBL" id="JAHLFU010000199">
    <property type="protein sequence ID" value="MBU3854036.1"/>
    <property type="molecule type" value="Genomic_DNA"/>
</dbReference>
<organism evidence="7 8">
    <name type="scientific">Candidatus Paraprevotella stercoravium</name>
    <dbReference type="NCBI Taxonomy" id="2838725"/>
    <lineage>
        <taxon>Bacteria</taxon>
        <taxon>Pseudomonadati</taxon>
        <taxon>Bacteroidota</taxon>
        <taxon>Bacteroidia</taxon>
        <taxon>Bacteroidales</taxon>
        <taxon>Prevotellaceae</taxon>
        <taxon>Paraprevotella</taxon>
    </lineage>
</organism>
<feature type="transmembrane region" description="Helical" evidence="6">
    <location>
        <begin position="95"/>
        <end position="115"/>
    </location>
</feature>
<feature type="transmembrane region" description="Helical" evidence="6">
    <location>
        <begin position="435"/>
        <end position="455"/>
    </location>
</feature>
<evidence type="ECO:0000256" key="5">
    <source>
        <dbReference type="ARBA" id="ARBA00023136"/>
    </source>
</evidence>
<dbReference type="PANTHER" id="PTHR42948:SF1">
    <property type="entry name" value="TRANSPORTER"/>
    <property type="match status" value="1"/>
</dbReference>
<evidence type="ECO:0000313" key="8">
    <source>
        <dbReference type="Proteomes" id="UP000823865"/>
    </source>
</evidence>
<dbReference type="CDD" id="cd10336">
    <property type="entry name" value="SLC6sbd_Tyt1-Like"/>
    <property type="match status" value="1"/>
</dbReference>
<feature type="transmembrane region" description="Helical" evidence="6">
    <location>
        <begin position="312"/>
        <end position="334"/>
    </location>
</feature>
<feature type="transmembrane region" description="Helical" evidence="6">
    <location>
        <begin position="223"/>
        <end position="248"/>
    </location>
</feature>
<evidence type="ECO:0000256" key="3">
    <source>
        <dbReference type="ARBA" id="ARBA00022692"/>
    </source>
</evidence>
<dbReference type="PANTHER" id="PTHR42948">
    <property type="entry name" value="TRANSPORTER"/>
    <property type="match status" value="1"/>
</dbReference>
<evidence type="ECO:0000313" key="7">
    <source>
        <dbReference type="EMBL" id="MBU3854036.1"/>
    </source>
</evidence>
<protein>
    <submittedName>
        <fullName evidence="7">Sodium-dependent transporter</fullName>
    </submittedName>
</protein>
<dbReference type="NCBIfam" id="NF037979">
    <property type="entry name" value="Na_transp"/>
    <property type="match status" value="1"/>
</dbReference>
<keyword evidence="5 6" id="KW-0472">Membrane</keyword>
<evidence type="ECO:0000256" key="4">
    <source>
        <dbReference type="ARBA" id="ARBA00022989"/>
    </source>
</evidence>
<keyword evidence="2" id="KW-0813">Transport</keyword>
<comment type="caution">
    <text evidence="7">The sequence shown here is derived from an EMBL/GenBank/DDBJ whole genome shotgun (WGS) entry which is preliminary data.</text>
</comment>
<evidence type="ECO:0000256" key="6">
    <source>
        <dbReference type="SAM" id="Phobius"/>
    </source>
</evidence>
<feature type="transmembrane region" description="Helical" evidence="6">
    <location>
        <begin position="12"/>
        <end position="31"/>
    </location>
</feature>
<reference evidence="7" key="2">
    <citation type="submission" date="2021-04" db="EMBL/GenBank/DDBJ databases">
        <authorList>
            <person name="Gilroy R."/>
        </authorList>
    </citation>
    <scope>NUCLEOTIDE SEQUENCE</scope>
    <source>
        <strain evidence="7">G3-2149</strain>
    </source>
</reference>
<feature type="transmembrane region" description="Helical" evidence="6">
    <location>
        <begin position="355"/>
        <end position="378"/>
    </location>
</feature>
<dbReference type="Proteomes" id="UP000823865">
    <property type="component" value="Unassembled WGS sequence"/>
</dbReference>
<dbReference type="InterPro" id="IPR000175">
    <property type="entry name" value="Na/ntran_symport"/>
</dbReference>
<keyword evidence="4 6" id="KW-1133">Transmembrane helix</keyword>
<feature type="transmembrane region" description="Helical" evidence="6">
    <location>
        <begin position="183"/>
        <end position="203"/>
    </location>
</feature>
<name>A0A9E2L6T2_9BACT</name>
<keyword evidence="3 6" id="KW-0812">Transmembrane</keyword>
<dbReference type="PROSITE" id="PS50267">
    <property type="entry name" value="NA_NEUROTRAN_SYMP_3"/>
    <property type="match status" value="1"/>
</dbReference>
<sequence length="464" mass="51383">MKEKNNRGKFASKIGVILASAGSAVGLGNIWRFPTETGENGGAAFILLYIGCILLLGLPVMISEFLIGRRTHADASTAFELLAPKHKQWHWVGRLGVLSGIMIFSFYSVVAGWTVNYTVQAALNRFNQMVQTGEGNVYSTYFNSFVSDPLMPTLYLVLFILLTHFVVARGIEKGIERFSKLMMPTLFLLLLVLAGFALTTEGAGEGLRFLFKPDFSKIDSSVVLSAMGQAFFSLSIGLGCLCTYASYFRKEVNLVRTAGSVAGIDTFVAIISGLIIFPAVYSVAGMEPSEGPSLVFVALPNIFHIAFSEFPVLAYVLPFLFYFLLILASLTSTISMHELITAYFHEAHHLSRKKATYLVTGISLFLGILCSLSLGIGSSYTIGGMTLFDLFDYLTAKWMLPLGGLFTVLFTGWYLDRKIVWEETTNYGTLRFYGFQLFMFILKFIAPLGIFLIFLDQVGVFRWL</sequence>
<gene>
    <name evidence="7" type="ORF">H9789_09550</name>
</gene>
<feature type="transmembrane region" description="Helical" evidence="6">
    <location>
        <begin position="153"/>
        <end position="171"/>
    </location>
</feature>
<dbReference type="PRINTS" id="PR00176">
    <property type="entry name" value="NANEUSMPORT"/>
</dbReference>